<keyword evidence="3 10" id="KW-0328">Glycosyltransferase</keyword>
<dbReference type="PANTHER" id="PTHR31488">
    <property type="entry name" value="DPY-19-LIKE 1, LIKE (H. SAPIENS)"/>
    <property type="match status" value="1"/>
</dbReference>
<evidence type="ECO:0000256" key="8">
    <source>
        <dbReference type="SAM" id="MobiDB-lite"/>
    </source>
</evidence>
<dbReference type="AlphaFoldDB" id="A0A6A4X0S8"/>
<dbReference type="GO" id="GO:0005637">
    <property type="term" value="C:nuclear inner membrane"/>
    <property type="evidence" value="ECO:0007669"/>
    <property type="project" value="TreeGrafter"/>
</dbReference>
<gene>
    <name evidence="10" type="primary">DPY19L1</name>
    <name evidence="10" type="ORF">FJT64_019176</name>
</gene>
<feature type="region of interest" description="Disordered" evidence="8">
    <location>
        <begin position="513"/>
        <end position="548"/>
    </location>
</feature>
<organism evidence="10 11">
    <name type="scientific">Amphibalanus amphitrite</name>
    <name type="common">Striped barnacle</name>
    <name type="synonym">Balanus amphitrite</name>
    <dbReference type="NCBI Taxonomy" id="1232801"/>
    <lineage>
        <taxon>Eukaryota</taxon>
        <taxon>Metazoa</taxon>
        <taxon>Ecdysozoa</taxon>
        <taxon>Arthropoda</taxon>
        <taxon>Crustacea</taxon>
        <taxon>Multicrustacea</taxon>
        <taxon>Cirripedia</taxon>
        <taxon>Thoracica</taxon>
        <taxon>Thoracicalcarea</taxon>
        <taxon>Balanomorpha</taxon>
        <taxon>Balanoidea</taxon>
        <taxon>Balanidae</taxon>
        <taxon>Amphibalaninae</taxon>
        <taxon>Amphibalanus</taxon>
    </lineage>
</organism>
<dbReference type="InterPro" id="IPR018732">
    <property type="entry name" value="Dpy-19/Dpy-19-like"/>
</dbReference>
<evidence type="ECO:0000313" key="10">
    <source>
        <dbReference type="EMBL" id="KAF0309714.1"/>
    </source>
</evidence>
<keyword evidence="11" id="KW-1185">Reference proteome</keyword>
<dbReference type="EMBL" id="VIIS01000379">
    <property type="protein sequence ID" value="KAF0309714.1"/>
    <property type="molecule type" value="Genomic_DNA"/>
</dbReference>
<feature type="transmembrane region" description="Helical" evidence="9">
    <location>
        <begin position="281"/>
        <end position="298"/>
    </location>
</feature>
<evidence type="ECO:0000256" key="1">
    <source>
        <dbReference type="ARBA" id="ARBA00004141"/>
    </source>
</evidence>
<protein>
    <submittedName>
        <fullName evidence="10">Putative C-mannosyltransferase DPY19L1</fullName>
    </submittedName>
</protein>
<accession>A0A6A4X0S8</accession>
<reference evidence="10 11" key="1">
    <citation type="submission" date="2019-07" db="EMBL/GenBank/DDBJ databases">
        <title>Draft genome assembly of a fouling barnacle, Amphibalanus amphitrite (Darwin, 1854): The first reference genome for Thecostraca.</title>
        <authorList>
            <person name="Kim W."/>
        </authorList>
    </citation>
    <scope>NUCLEOTIDE SEQUENCE [LARGE SCALE GENOMIC DNA]</scope>
    <source>
        <strain evidence="10">SNU_AA5</strain>
        <tissue evidence="10">Soma without cirri and trophi</tissue>
    </source>
</reference>
<feature type="transmembrane region" description="Helical" evidence="9">
    <location>
        <begin position="574"/>
        <end position="591"/>
    </location>
</feature>
<feature type="transmembrane region" description="Helical" evidence="9">
    <location>
        <begin position="487"/>
        <end position="509"/>
    </location>
</feature>
<feature type="region of interest" description="Disordered" evidence="8">
    <location>
        <begin position="1"/>
        <end position="53"/>
    </location>
</feature>
<evidence type="ECO:0000256" key="9">
    <source>
        <dbReference type="SAM" id="Phobius"/>
    </source>
</evidence>
<comment type="caution">
    <text evidence="10">The sequence shown here is derived from an EMBL/GenBank/DDBJ whole genome shotgun (WGS) entry which is preliminary data.</text>
</comment>
<evidence type="ECO:0000256" key="6">
    <source>
        <dbReference type="ARBA" id="ARBA00022989"/>
    </source>
</evidence>
<comment type="similarity">
    <text evidence="2">Belongs to the dpy-19 family.</text>
</comment>
<feature type="transmembrane region" description="Helical" evidence="9">
    <location>
        <begin position="199"/>
        <end position="220"/>
    </location>
</feature>
<sequence length="810" mass="89952">MVVIRELATDDEDSDFSPGGQGPRPEDVRPRVRRRTKSSGDSRKAYGAGRRPAPLRPAAGRDWLWFVAAGVACGLLHAWHVSTLFENDRHFSHLSTLEREMSLRTEMGMYYSYFKTLAEAPDLVSGIELLMEDRLVEAPSAVNALQRFNLYPEVLLGTAYHGFRQVSQALGVETRECWKVDRGDSLAPVWSCVGLGTPVFFYMAGVWLCAAVLGVVLFIYGCQMSANIWGGLLTVACFFFNHSEATRMMWTPPLRESFAFPFLLAQMVHVCRAITTKRPGWGQVLSIGCLTAISLLFWQFSQFVLFTQTWLIYLLWVIGALSTTQLRAVLAAQMVGLLTAFGLLFGNRMLVCSPLSAAVLAMLLLLLTLEDLLQQLPALAGALARLGLALVGTIGVRLELSHLLQDQPDDDQPDDVSRLEGLHRVLTGSVCVCTGLELSHLLQDQPDDSHIWNILRAKLGKYRDFDTMLYTCAAEFDFLPPETLTRLSATLLIPSAVLGAGLAVSLWGMGGRRPDPSRRPAAAPSSSEEEPVSASRTPVRPRRRRTVSGAAPGPSLVLAWLAEARGRLRQDLDVAYTLLQLTVFAAMALMVMRLKLFLTPMLCVATALLASRKFVHFIQLKRTHLCILAVLVSGMAVRGVKNIQEQHNIVGEYQNPELEELLEWVRTDTAPSDTFAGPMALMATVLLSTRRPVVNHPHYESAGARERTRQVYQIFSRRSAKQVYKTLKRLQVDYVVLYEPMCYGSPKPGCAMVDLWDVTDPDQRGRPPVCRRLIEGDPSPLLRVFENSQYVVLRVPAKYVEIPAPKQGAS</sequence>
<name>A0A6A4X0S8_AMPAM</name>
<dbReference type="GO" id="GO:0000030">
    <property type="term" value="F:mannosyltransferase activity"/>
    <property type="evidence" value="ECO:0007669"/>
    <property type="project" value="InterPro"/>
</dbReference>
<keyword evidence="6 9" id="KW-1133">Transmembrane helix</keyword>
<evidence type="ECO:0000256" key="7">
    <source>
        <dbReference type="ARBA" id="ARBA00023136"/>
    </source>
</evidence>
<evidence type="ECO:0000256" key="2">
    <source>
        <dbReference type="ARBA" id="ARBA00008744"/>
    </source>
</evidence>
<keyword evidence="7 9" id="KW-0472">Membrane</keyword>
<comment type="subcellular location">
    <subcellularLocation>
        <location evidence="1">Membrane</location>
        <topology evidence="1">Multi-pass membrane protein</topology>
    </subcellularLocation>
</comment>
<dbReference type="InterPro" id="IPR047462">
    <property type="entry name" value="Dpy19"/>
</dbReference>
<feature type="transmembrane region" description="Helical" evidence="9">
    <location>
        <begin position="63"/>
        <end position="85"/>
    </location>
</feature>
<evidence type="ECO:0000256" key="4">
    <source>
        <dbReference type="ARBA" id="ARBA00022679"/>
    </source>
</evidence>
<feature type="transmembrane region" description="Helical" evidence="9">
    <location>
        <begin position="348"/>
        <end position="369"/>
    </location>
</feature>
<keyword evidence="4 10" id="KW-0808">Transferase</keyword>
<feature type="transmembrane region" description="Helical" evidence="9">
    <location>
        <begin position="376"/>
        <end position="396"/>
    </location>
</feature>
<dbReference type="Proteomes" id="UP000440578">
    <property type="component" value="Unassembled WGS sequence"/>
</dbReference>
<dbReference type="OrthoDB" id="6019623at2759"/>
<evidence type="ECO:0000313" key="11">
    <source>
        <dbReference type="Proteomes" id="UP000440578"/>
    </source>
</evidence>
<proteinExistence type="inferred from homology"/>
<evidence type="ECO:0000256" key="3">
    <source>
        <dbReference type="ARBA" id="ARBA00022676"/>
    </source>
</evidence>
<evidence type="ECO:0000256" key="5">
    <source>
        <dbReference type="ARBA" id="ARBA00022692"/>
    </source>
</evidence>
<feature type="compositionally biased region" description="Low complexity" evidence="8">
    <location>
        <begin position="519"/>
        <end position="538"/>
    </location>
</feature>
<feature type="transmembrane region" description="Helical" evidence="9">
    <location>
        <begin position="226"/>
        <end position="245"/>
    </location>
</feature>
<keyword evidence="5 9" id="KW-0812">Transmembrane</keyword>
<dbReference type="CDD" id="cd20177">
    <property type="entry name" value="Dpy19"/>
    <property type="match status" value="1"/>
</dbReference>
<feature type="transmembrane region" description="Helical" evidence="9">
    <location>
        <begin position="310"/>
        <end position="328"/>
    </location>
</feature>
<dbReference type="Pfam" id="PF10034">
    <property type="entry name" value="Dpy19"/>
    <property type="match status" value="1"/>
</dbReference>
<dbReference type="PANTHER" id="PTHR31488:SF1">
    <property type="entry name" value="C-MANNOSYLTRANSFERASE DPY19L1"/>
    <property type="match status" value="1"/>
</dbReference>